<dbReference type="Pfam" id="PF00211">
    <property type="entry name" value="Guanylate_cyc"/>
    <property type="match status" value="1"/>
</dbReference>
<dbReference type="CDD" id="cd07302">
    <property type="entry name" value="CHD"/>
    <property type="match status" value="1"/>
</dbReference>
<dbReference type="InterPro" id="IPR018297">
    <property type="entry name" value="A/G_cyclase_CS"/>
</dbReference>
<keyword evidence="6 8" id="KW-0456">Lyase</keyword>
<evidence type="ECO:0000256" key="8">
    <source>
        <dbReference type="RuleBase" id="RU000405"/>
    </source>
</evidence>
<dbReference type="InterPro" id="IPR011645">
    <property type="entry name" value="HNOB_dom_associated"/>
</dbReference>
<evidence type="ECO:0000313" key="11">
    <source>
        <dbReference type="Proteomes" id="UP000245119"/>
    </source>
</evidence>
<proteinExistence type="inferred from homology"/>
<dbReference type="GO" id="GO:0005525">
    <property type="term" value="F:GTP binding"/>
    <property type="evidence" value="ECO:0007669"/>
    <property type="project" value="UniProtKB-KW"/>
</dbReference>
<dbReference type="SMART" id="SM00044">
    <property type="entry name" value="CYCc"/>
    <property type="match status" value="1"/>
</dbReference>
<dbReference type="PANTHER" id="PTHR45655:SF6">
    <property type="entry name" value="HEAD-SPECIFIC GUANYLATE CYCLASE"/>
    <property type="match status" value="1"/>
</dbReference>
<protein>
    <recommendedName>
        <fullName evidence="2">guanylate cyclase</fullName>
        <ecNumber evidence="2">4.6.1.2</ecNumber>
    </recommendedName>
</protein>
<evidence type="ECO:0000256" key="3">
    <source>
        <dbReference type="ARBA" id="ARBA00022490"/>
    </source>
</evidence>
<keyword evidence="11" id="KW-1185">Reference proteome</keyword>
<comment type="similarity">
    <text evidence="8">Belongs to the adenylyl cyclase class-4/guanylyl cyclase family.</text>
</comment>
<evidence type="ECO:0000259" key="9">
    <source>
        <dbReference type="PROSITE" id="PS50125"/>
    </source>
</evidence>
<sequence length="516" mass="57325">MAEVAATKLGWKTDIFLRKLGVEYFKLCCEEYGKALRVLGSNLMEFFSNLDGLHEQIKTCPRFQNQNPPSFRCDLDKANKLNLHFYTFRRATLTFVAGTVEALALALFNVAVTLTVSPNRDVTSPHQLFFITPCSNGNDLHHVRSRLFADQCRASPKPTDSKMSVRTFCASFPFHVIFDRNLLVTQLGAALVKMVTAERVAAEGGLHLGALFQVVRPRVKMSFSALLSRLNSSFTLRARTFVSGGDGKSNGRLGHQEMELKGQMIYLQEADAMLFLGSPSVEKLEELIGKGIYISDIPIHDATRDVILVGEQTKAQDGLKRRMELLKQSLLEASRAVEEEKAKNIDLLHEIFPPSIATKLWRGESVEPKKVDDVTMLFSDIVGFTAICSTATPMQIETIGDAYCVAGGLHRKSNYHAQQIAWMAMRMMSTARNEKSHDGNVIKMRIGIHTGPVLAGVVGKMMPRYCLFGNNVTLANKFESGSEPLRIHISPTTYESNPGFSVRTTLQRDFAGGVPR</sequence>
<accession>A0A2T7PMG0</accession>
<dbReference type="EMBL" id="PZQS01000003">
    <property type="protein sequence ID" value="PVD34603.1"/>
    <property type="molecule type" value="Genomic_DNA"/>
</dbReference>
<name>A0A2T7PMG0_POMCA</name>
<organism evidence="10 11">
    <name type="scientific">Pomacea canaliculata</name>
    <name type="common">Golden apple snail</name>
    <dbReference type="NCBI Taxonomy" id="400727"/>
    <lineage>
        <taxon>Eukaryota</taxon>
        <taxon>Metazoa</taxon>
        <taxon>Spiralia</taxon>
        <taxon>Lophotrochozoa</taxon>
        <taxon>Mollusca</taxon>
        <taxon>Gastropoda</taxon>
        <taxon>Caenogastropoda</taxon>
        <taxon>Architaenioglossa</taxon>
        <taxon>Ampullarioidea</taxon>
        <taxon>Ampullariidae</taxon>
        <taxon>Pomacea</taxon>
    </lineage>
</organism>
<dbReference type="Gene3D" id="3.30.70.1230">
    <property type="entry name" value="Nucleotide cyclase"/>
    <property type="match status" value="1"/>
</dbReference>
<dbReference type="PANTHER" id="PTHR45655">
    <property type="entry name" value="GUANYLATE CYCLASE SOLUBLE SUBUNIT BETA-2"/>
    <property type="match status" value="1"/>
</dbReference>
<evidence type="ECO:0000256" key="1">
    <source>
        <dbReference type="ARBA" id="ARBA00004496"/>
    </source>
</evidence>
<dbReference type="Proteomes" id="UP000245119">
    <property type="component" value="Linkage Group LG3"/>
</dbReference>
<evidence type="ECO:0000256" key="2">
    <source>
        <dbReference type="ARBA" id="ARBA00012202"/>
    </source>
</evidence>
<dbReference type="InterPro" id="IPR042463">
    <property type="entry name" value="HNOB_dom_associated_sf"/>
</dbReference>
<dbReference type="GO" id="GO:0070482">
    <property type="term" value="P:response to oxygen levels"/>
    <property type="evidence" value="ECO:0007669"/>
    <property type="project" value="TreeGrafter"/>
</dbReference>
<dbReference type="Pfam" id="PF07701">
    <property type="entry name" value="HNOBA"/>
    <property type="match status" value="1"/>
</dbReference>
<dbReference type="Gene3D" id="6.10.250.780">
    <property type="match status" value="1"/>
</dbReference>
<keyword evidence="7" id="KW-0141">cGMP biosynthesis</keyword>
<keyword evidence="4" id="KW-0547">Nucleotide-binding</keyword>
<dbReference type="InterPro" id="IPR024096">
    <property type="entry name" value="NO_sig/Golgi_transp_ligand-bd"/>
</dbReference>
<dbReference type="PROSITE" id="PS00452">
    <property type="entry name" value="GUANYLATE_CYCLASE_1"/>
    <property type="match status" value="1"/>
</dbReference>
<dbReference type="SUPFAM" id="SSF111126">
    <property type="entry name" value="Ligand-binding domain in the NO signalling and Golgi transport"/>
    <property type="match status" value="1"/>
</dbReference>
<dbReference type="Gene3D" id="3.90.1520.10">
    <property type="entry name" value="H-NOX domain"/>
    <property type="match status" value="1"/>
</dbReference>
<dbReference type="InterPro" id="IPR038158">
    <property type="entry name" value="H-NOX_domain_sf"/>
</dbReference>
<keyword evidence="5" id="KW-0342">GTP-binding</keyword>
<comment type="subcellular location">
    <subcellularLocation>
        <location evidence="1">Cytoplasm</location>
    </subcellularLocation>
</comment>
<evidence type="ECO:0000256" key="5">
    <source>
        <dbReference type="ARBA" id="ARBA00023134"/>
    </source>
</evidence>
<dbReference type="FunFam" id="3.30.450.260:FF:000002">
    <property type="entry name" value="guanylate cyclase soluble subunit alpha-2"/>
    <property type="match status" value="1"/>
</dbReference>
<evidence type="ECO:0000313" key="10">
    <source>
        <dbReference type="EMBL" id="PVD34603.1"/>
    </source>
</evidence>
<dbReference type="EC" id="4.6.1.2" evidence="2"/>
<dbReference type="InterPro" id="IPR011644">
    <property type="entry name" value="Heme_NO-bd"/>
</dbReference>
<dbReference type="GO" id="GO:0008074">
    <property type="term" value="C:guanylate cyclase complex, soluble"/>
    <property type="evidence" value="ECO:0007669"/>
    <property type="project" value="TreeGrafter"/>
</dbReference>
<dbReference type="PROSITE" id="PS50125">
    <property type="entry name" value="GUANYLATE_CYCLASE_2"/>
    <property type="match status" value="1"/>
</dbReference>
<keyword evidence="3" id="KW-0963">Cytoplasm</keyword>
<dbReference type="InterPro" id="IPR001054">
    <property type="entry name" value="A/G_cyclase"/>
</dbReference>
<evidence type="ECO:0000256" key="6">
    <source>
        <dbReference type="ARBA" id="ARBA00023239"/>
    </source>
</evidence>
<dbReference type="OrthoDB" id="6127067at2759"/>
<gene>
    <name evidence="10" type="ORF">C0Q70_05879</name>
</gene>
<evidence type="ECO:0000256" key="7">
    <source>
        <dbReference type="ARBA" id="ARBA00023293"/>
    </source>
</evidence>
<dbReference type="InterPro" id="IPR029787">
    <property type="entry name" value="Nucleotide_cyclase"/>
</dbReference>
<dbReference type="SUPFAM" id="SSF55073">
    <property type="entry name" value="Nucleotide cyclase"/>
    <property type="match status" value="1"/>
</dbReference>
<dbReference type="Gene3D" id="3.30.450.260">
    <property type="entry name" value="Haem NO binding associated domain"/>
    <property type="match status" value="1"/>
</dbReference>
<feature type="domain" description="Guanylate cyclase" evidence="9">
    <location>
        <begin position="358"/>
        <end position="479"/>
    </location>
</feature>
<dbReference type="Pfam" id="PF07700">
    <property type="entry name" value="HNOB"/>
    <property type="match status" value="1"/>
</dbReference>
<dbReference type="GO" id="GO:0020037">
    <property type="term" value="F:heme binding"/>
    <property type="evidence" value="ECO:0007669"/>
    <property type="project" value="InterPro"/>
</dbReference>
<dbReference type="AlphaFoldDB" id="A0A2T7PMG0"/>
<dbReference type="STRING" id="400727.A0A2T7PMG0"/>
<dbReference type="GO" id="GO:0019934">
    <property type="term" value="P:cGMP-mediated signaling"/>
    <property type="evidence" value="ECO:0007669"/>
    <property type="project" value="TreeGrafter"/>
</dbReference>
<evidence type="ECO:0000256" key="4">
    <source>
        <dbReference type="ARBA" id="ARBA00022741"/>
    </source>
</evidence>
<dbReference type="GO" id="GO:0004383">
    <property type="term" value="F:guanylate cyclase activity"/>
    <property type="evidence" value="ECO:0007669"/>
    <property type="project" value="UniProtKB-EC"/>
</dbReference>
<comment type="caution">
    <text evidence="10">The sequence shown here is derived from an EMBL/GenBank/DDBJ whole genome shotgun (WGS) entry which is preliminary data.</text>
</comment>
<reference evidence="10 11" key="1">
    <citation type="submission" date="2018-04" db="EMBL/GenBank/DDBJ databases">
        <title>The genome of golden apple snail Pomacea canaliculata provides insight into stress tolerance and invasive adaptation.</title>
        <authorList>
            <person name="Liu C."/>
            <person name="Liu B."/>
            <person name="Ren Y."/>
            <person name="Zhang Y."/>
            <person name="Wang H."/>
            <person name="Li S."/>
            <person name="Jiang F."/>
            <person name="Yin L."/>
            <person name="Zhang G."/>
            <person name="Qian W."/>
            <person name="Fan W."/>
        </authorList>
    </citation>
    <scope>NUCLEOTIDE SEQUENCE [LARGE SCALE GENOMIC DNA]</scope>
    <source>
        <strain evidence="10">SZHN2017</strain>
        <tissue evidence="10">Muscle</tissue>
    </source>
</reference>